<sequence length="403" mass="44833">MAQLLPSIPILLALISWACGVPTARNISATRHFQVDAEDAHLSVPQLILKYGYGAEVHHATTEDGYILELHRIPKPGAPVVLLMHGLLCSSADWVSIGPGNGLAYLLADQGYDVWLGNARGNRYSRKHRTLTPKMFAFWQFSWHEIGFYDLPASIDYVLEKTGRSKLHYIGHSQGTTSFFVMTSTRPEYNAKIALAQALAPVAFTENMQSPLLRIMALFQDTLAALFETFGVAEFAPSNAILHDISKLLCTTQISNNLCLNVLFQLAGANPDQVDLKLIPILMGHTPAGASTKQIVHYAQGVRSGRFRQYDHGTIKNRFVYGTADPPVYNLTQVTAPVVFYYALNDYLAVPVDVERLSRGIGNLAGYRQVRMETFNHLDFLFAKDVRTLLYEEILGNVRRYGG</sequence>
<dbReference type="HOGENOM" id="CLU_010974_0_3_1"/>
<dbReference type="FunFam" id="3.40.50.1820:FF:000021">
    <property type="entry name" value="Lipase"/>
    <property type="match status" value="1"/>
</dbReference>
<dbReference type="Proteomes" id="UP000002320">
    <property type="component" value="Unassembled WGS sequence"/>
</dbReference>
<keyword evidence="13" id="KW-1185">Reference proteome</keyword>
<dbReference type="Gene3D" id="3.40.50.1820">
    <property type="entry name" value="alpha/beta hydrolase"/>
    <property type="match status" value="1"/>
</dbReference>
<name>B0W6G8_CULQU</name>
<reference evidence="12" key="2">
    <citation type="submission" date="2021-02" db="UniProtKB">
        <authorList>
            <consortium name="EnsemblMetazoa"/>
        </authorList>
    </citation>
    <scope>IDENTIFICATION</scope>
    <source>
        <strain evidence="12">JHB</strain>
    </source>
</reference>
<feature type="active site" description="Charge relay system" evidence="8">
    <location>
        <position position="377"/>
    </location>
</feature>
<reference evidence="11" key="1">
    <citation type="submission" date="2007-03" db="EMBL/GenBank/DDBJ databases">
        <title>Annotation of Culex pipiens quinquefasciatus.</title>
        <authorList>
            <consortium name="The Broad Institute Genome Sequencing Platform"/>
            <person name="Atkinson P.W."/>
            <person name="Hemingway J."/>
            <person name="Christensen B.M."/>
            <person name="Higgs S."/>
            <person name="Kodira C."/>
            <person name="Hannick L."/>
            <person name="Megy K."/>
            <person name="O'Leary S."/>
            <person name="Pearson M."/>
            <person name="Haas B.J."/>
            <person name="Mauceli E."/>
            <person name="Wortman J.R."/>
            <person name="Lee N.H."/>
            <person name="Guigo R."/>
            <person name="Stanke M."/>
            <person name="Alvarado L."/>
            <person name="Amedeo P."/>
            <person name="Antoine C.H."/>
            <person name="Arensburger P."/>
            <person name="Bidwell S.L."/>
            <person name="Crawford M."/>
            <person name="Camaro F."/>
            <person name="Devon K."/>
            <person name="Engels R."/>
            <person name="Hammond M."/>
            <person name="Howarth C."/>
            <person name="Koehrsen M."/>
            <person name="Lawson D."/>
            <person name="Montgomery P."/>
            <person name="Nene V."/>
            <person name="Nusbaum C."/>
            <person name="Puiu D."/>
            <person name="Romero-Severson J."/>
            <person name="Severson D.W."/>
            <person name="Shumway M."/>
            <person name="Sisk P."/>
            <person name="Stolte C."/>
            <person name="Zeng Q."/>
            <person name="Eisenstadt E."/>
            <person name="Fraser-Liggett C."/>
            <person name="Strausberg R."/>
            <person name="Galagan J."/>
            <person name="Birren B."/>
            <person name="Collins F.H."/>
        </authorList>
    </citation>
    <scope>NUCLEOTIDE SEQUENCE [LARGE SCALE GENOMIC DNA]</scope>
    <source>
        <strain evidence="11">JHB</strain>
    </source>
</reference>
<feature type="active site" description="Nucleophile" evidence="8">
    <location>
        <position position="173"/>
    </location>
</feature>
<dbReference type="EnsemblMetazoa" id="CPIJ002719-RA">
    <property type="protein sequence ID" value="CPIJ002719-PA"/>
    <property type="gene ID" value="CPIJ002719"/>
</dbReference>
<feature type="signal peptide" evidence="9">
    <location>
        <begin position="1"/>
        <end position="20"/>
    </location>
</feature>
<evidence type="ECO:0000313" key="11">
    <source>
        <dbReference type="EMBL" id="EDS36642.1"/>
    </source>
</evidence>
<keyword evidence="5" id="KW-0443">Lipid metabolism</keyword>
<accession>B0W6G8</accession>
<keyword evidence="2 9" id="KW-0732">Signal</keyword>
<dbReference type="InterPro" id="IPR000073">
    <property type="entry name" value="AB_hydrolase_1"/>
</dbReference>
<dbReference type="VEuPathDB" id="VectorBase:CQUJHB001389"/>
<dbReference type="FunCoup" id="B0W6G8">
    <property type="interactions" value="94"/>
</dbReference>
<dbReference type="STRING" id="7176.B0W6G8"/>
<evidence type="ECO:0000256" key="3">
    <source>
        <dbReference type="ARBA" id="ARBA00022801"/>
    </source>
</evidence>
<keyword evidence="3 7" id="KW-0378">Hydrolase</keyword>
<gene>
    <name evidence="12" type="primary">6033913</name>
    <name evidence="11" type="ORF">CpipJ_CPIJ002719</name>
</gene>
<evidence type="ECO:0000256" key="2">
    <source>
        <dbReference type="ARBA" id="ARBA00022729"/>
    </source>
</evidence>
<dbReference type="PIRSF" id="PIRSF000862">
    <property type="entry name" value="Steryl_ester_lip"/>
    <property type="match status" value="1"/>
</dbReference>
<dbReference type="AlphaFoldDB" id="B0W6G8"/>
<dbReference type="PANTHER" id="PTHR11005">
    <property type="entry name" value="LYSOSOMAL ACID LIPASE-RELATED"/>
    <property type="match status" value="1"/>
</dbReference>
<evidence type="ECO:0000256" key="6">
    <source>
        <dbReference type="ARBA" id="ARBA00023180"/>
    </source>
</evidence>
<dbReference type="InterPro" id="IPR029058">
    <property type="entry name" value="AB_hydrolase_fold"/>
</dbReference>
<dbReference type="SUPFAM" id="SSF53474">
    <property type="entry name" value="alpha/beta-Hydrolases"/>
    <property type="match status" value="1"/>
</dbReference>
<dbReference type="ESTHER" id="culqu-b0w6g8">
    <property type="family name" value="Acidic_Lipase"/>
</dbReference>
<dbReference type="InParanoid" id="B0W6G8"/>
<feature type="active site" description="Charge relay system" evidence="8">
    <location>
        <position position="346"/>
    </location>
</feature>
<evidence type="ECO:0000256" key="9">
    <source>
        <dbReference type="SAM" id="SignalP"/>
    </source>
</evidence>
<evidence type="ECO:0000256" key="5">
    <source>
        <dbReference type="ARBA" id="ARBA00023098"/>
    </source>
</evidence>
<comment type="similarity">
    <text evidence="1 7">Belongs to the AB hydrolase superfamily. Lipase family.</text>
</comment>
<keyword evidence="4 7" id="KW-0442">Lipid degradation</keyword>
<dbReference type="GO" id="GO:0016788">
    <property type="term" value="F:hydrolase activity, acting on ester bonds"/>
    <property type="evidence" value="ECO:0007669"/>
    <property type="project" value="InterPro"/>
</dbReference>
<dbReference type="OMA" id="AIFGHTP"/>
<evidence type="ECO:0000259" key="10">
    <source>
        <dbReference type="Pfam" id="PF00561"/>
    </source>
</evidence>
<dbReference type="InterPro" id="IPR025483">
    <property type="entry name" value="Lipase_euk"/>
</dbReference>
<dbReference type="EMBL" id="DS231848">
    <property type="protein sequence ID" value="EDS36642.1"/>
    <property type="molecule type" value="Genomic_DNA"/>
</dbReference>
<keyword evidence="6" id="KW-0325">Glycoprotein</keyword>
<evidence type="ECO:0000313" key="13">
    <source>
        <dbReference type="Proteomes" id="UP000002320"/>
    </source>
</evidence>
<evidence type="ECO:0000313" key="12">
    <source>
        <dbReference type="EnsemblMetazoa" id="CPIJ002719-PA"/>
    </source>
</evidence>
<feature type="domain" description="AB hydrolase-1" evidence="10">
    <location>
        <begin position="79"/>
        <end position="381"/>
    </location>
</feature>
<evidence type="ECO:0000256" key="4">
    <source>
        <dbReference type="ARBA" id="ARBA00022963"/>
    </source>
</evidence>
<organism>
    <name type="scientific">Culex quinquefasciatus</name>
    <name type="common">Southern house mosquito</name>
    <name type="synonym">Culex pungens</name>
    <dbReference type="NCBI Taxonomy" id="7176"/>
    <lineage>
        <taxon>Eukaryota</taxon>
        <taxon>Metazoa</taxon>
        <taxon>Ecdysozoa</taxon>
        <taxon>Arthropoda</taxon>
        <taxon>Hexapoda</taxon>
        <taxon>Insecta</taxon>
        <taxon>Pterygota</taxon>
        <taxon>Neoptera</taxon>
        <taxon>Endopterygota</taxon>
        <taxon>Diptera</taxon>
        <taxon>Nematocera</taxon>
        <taxon>Culicoidea</taxon>
        <taxon>Culicidae</taxon>
        <taxon>Culicinae</taxon>
        <taxon>Culicini</taxon>
        <taxon>Culex</taxon>
        <taxon>Culex</taxon>
    </lineage>
</organism>
<protein>
    <recommendedName>
        <fullName evidence="7">Lipase</fullName>
    </recommendedName>
</protein>
<dbReference type="eggNOG" id="KOG2624">
    <property type="taxonomic scope" value="Eukaryota"/>
</dbReference>
<evidence type="ECO:0000256" key="1">
    <source>
        <dbReference type="ARBA" id="ARBA00010701"/>
    </source>
</evidence>
<dbReference type="GO" id="GO:0016042">
    <property type="term" value="P:lipid catabolic process"/>
    <property type="evidence" value="ECO:0007669"/>
    <property type="project" value="UniProtKB-KW"/>
</dbReference>
<dbReference type="KEGG" id="cqu:CpipJ_CPIJ002719"/>
<dbReference type="OrthoDB" id="9974421at2759"/>
<dbReference type="VEuPathDB" id="VectorBase:CPIJ002719"/>
<dbReference type="Pfam" id="PF00561">
    <property type="entry name" value="Abhydrolase_1"/>
    <property type="match status" value="1"/>
</dbReference>
<evidence type="ECO:0000256" key="7">
    <source>
        <dbReference type="PIRNR" id="PIRNR000862"/>
    </source>
</evidence>
<evidence type="ECO:0000256" key="8">
    <source>
        <dbReference type="PIRSR" id="PIRSR000862-1"/>
    </source>
</evidence>
<feature type="chain" id="PRO_5011407726" description="Lipase" evidence="9">
    <location>
        <begin position="21"/>
        <end position="403"/>
    </location>
</feature>
<proteinExistence type="inferred from homology"/>